<evidence type="ECO:0000313" key="4">
    <source>
        <dbReference type="Proteomes" id="UP000076967"/>
    </source>
</evidence>
<protein>
    <submittedName>
        <fullName evidence="3">Uncharacterized protein</fullName>
    </submittedName>
</protein>
<accession>A0A168M5K2</accession>
<evidence type="ECO:0000256" key="1">
    <source>
        <dbReference type="SAM" id="MobiDB-lite"/>
    </source>
</evidence>
<comment type="caution">
    <text evidence="3">The sequence shown here is derived from an EMBL/GenBank/DDBJ whole genome shotgun (WGS) entry which is preliminary data.</text>
</comment>
<keyword evidence="4" id="KW-1185">Reference proteome</keyword>
<feature type="region of interest" description="Disordered" evidence="1">
    <location>
        <begin position="1"/>
        <end position="67"/>
    </location>
</feature>
<name>A0A168M5K2_9BACL</name>
<evidence type="ECO:0000313" key="3">
    <source>
        <dbReference type="EMBL" id="OAB44250.1"/>
    </source>
</evidence>
<sequence length="112" mass="12767">MSSGLSRVESQKKRRLKEKKPLRRGLRIDKASKTYEQKELSGKNEPLRRSSISDNETDSGSELVPSRTDTYSSYNIKVSKIFLNTLISLFVILTVALVWWGLIGAPPLKEIW</sequence>
<organism evidence="3 4">
    <name type="scientific">Paenibacillus glacialis</name>
    <dbReference type="NCBI Taxonomy" id="494026"/>
    <lineage>
        <taxon>Bacteria</taxon>
        <taxon>Bacillati</taxon>
        <taxon>Bacillota</taxon>
        <taxon>Bacilli</taxon>
        <taxon>Bacillales</taxon>
        <taxon>Paenibacillaceae</taxon>
        <taxon>Paenibacillus</taxon>
    </lineage>
</organism>
<evidence type="ECO:0000256" key="2">
    <source>
        <dbReference type="SAM" id="Phobius"/>
    </source>
</evidence>
<proteinExistence type="predicted"/>
<reference evidence="3 4" key="1">
    <citation type="submission" date="2016-03" db="EMBL/GenBank/DDBJ databases">
        <title>Draft genome sequence of Paenibacillus glacialis DSM 22343.</title>
        <authorList>
            <person name="Shin S.-K."/>
            <person name="Yi H."/>
        </authorList>
    </citation>
    <scope>NUCLEOTIDE SEQUENCE [LARGE SCALE GENOMIC DNA]</scope>
    <source>
        <strain evidence="3 4">DSM 22343</strain>
    </source>
</reference>
<feature type="compositionally biased region" description="Polar residues" evidence="1">
    <location>
        <begin position="50"/>
        <end position="60"/>
    </location>
</feature>
<gene>
    <name evidence="3" type="ORF">PGLA_06175</name>
</gene>
<keyword evidence="2" id="KW-1133">Transmembrane helix</keyword>
<feature type="compositionally biased region" description="Basic and acidic residues" evidence="1">
    <location>
        <begin position="26"/>
        <end position="48"/>
    </location>
</feature>
<keyword evidence="2" id="KW-0472">Membrane</keyword>
<dbReference type="EMBL" id="LVJH01000007">
    <property type="protein sequence ID" value="OAB44250.1"/>
    <property type="molecule type" value="Genomic_DNA"/>
</dbReference>
<dbReference type="OrthoDB" id="2626509at2"/>
<dbReference type="Proteomes" id="UP000076967">
    <property type="component" value="Unassembled WGS sequence"/>
</dbReference>
<dbReference type="AlphaFoldDB" id="A0A168M5K2"/>
<dbReference type="STRING" id="494026.PGLA_06175"/>
<feature type="transmembrane region" description="Helical" evidence="2">
    <location>
        <begin position="81"/>
        <end position="102"/>
    </location>
</feature>
<feature type="compositionally biased region" description="Basic residues" evidence="1">
    <location>
        <begin position="12"/>
        <end position="25"/>
    </location>
</feature>
<keyword evidence="2" id="KW-0812">Transmembrane</keyword>
<dbReference type="RefSeq" id="WP_068530323.1">
    <property type="nucleotide sequence ID" value="NZ_LVJH01000007.1"/>
</dbReference>